<accession>A0A974C3K4</accession>
<gene>
    <name evidence="1" type="ORF">XELAEV_18042173mg</name>
</gene>
<dbReference type="Proteomes" id="UP000694892">
    <property type="component" value="Chromosome 8S"/>
</dbReference>
<protein>
    <submittedName>
        <fullName evidence="1">Uncharacterized protein</fullName>
    </submittedName>
</protein>
<name>A0A974C3K4_XENLA</name>
<evidence type="ECO:0000313" key="2">
    <source>
        <dbReference type="Proteomes" id="UP000694892"/>
    </source>
</evidence>
<reference evidence="2" key="1">
    <citation type="journal article" date="2016" name="Nature">
        <title>Genome evolution in the allotetraploid frog Xenopus laevis.</title>
        <authorList>
            <person name="Session A.M."/>
            <person name="Uno Y."/>
            <person name="Kwon T."/>
            <person name="Chapman J.A."/>
            <person name="Toyoda A."/>
            <person name="Takahashi S."/>
            <person name="Fukui A."/>
            <person name="Hikosaka A."/>
            <person name="Suzuki A."/>
            <person name="Kondo M."/>
            <person name="van Heeringen S.J."/>
            <person name="Quigley I."/>
            <person name="Heinz S."/>
            <person name="Ogino H."/>
            <person name="Ochi H."/>
            <person name="Hellsten U."/>
            <person name="Lyons J.B."/>
            <person name="Simakov O."/>
            <person name="Putnam N."/>
            <person name="Stites J."/>
            <person name="Kuroki Y."/>
            <person name="Tanaka T."/>
            <person name="Michiue T."/>
            <person name="Watanabe M."/>
            <person name="Bogdanovic O."/>
            <person name="Lister R."/>
            <person name="Georgiou G."/>
            <person name="Paranjpe S.S."/>
            <person name="van Kruijsbergen I."/>
            <person name="Shu S."/>
            <person name="Carlson J."/>
            <person name="Kinoshita T."/>
            <person name="Ohta Y."/>
            <person name="Mawaribuchi S."/>
            <person name="Jenkins J."/>
            <person name="Grimwood J."/>
            <person name="Schmutz J."/>
            <person name="Mitros T."/>
            <person name="Mozaffari S.V."/>
            <person name="Suzuki Y."/>
            <person name="Haramoto Y."/>
            <person name="Yamamoto T.S."/>
            <person name="Takagi C."/>
            <person name="Heald R."/>
            <person name="Miller K."/>
            <person name="Haudenschild C."/>
            <person name="Kitzman J."/>
            <person name="Nakayama T."/>
            <person name="Izutsu Y."/>
            <person name="Robert J."/>
            <person name="Fortriede J."/>
            <person name="Burns K."/>
            <person name="Lotay V."/>
            <person name="Karimi K."/>
            <person name="Yasuoka Y."/>
            <person name="Dichmann D.S."/>
            <person name="Flajnik M.F."/>
            <person name="Houston D.W."/>
            <person name="Shendure J."/>
            <person name="DuPasquier L."/>
            <person name="Vize P.D."/>
            <person name="Zorn A.M."/>
            <person name="Ito M."/>
            <person name="Marcotte E.M."/>
            <person name="Wallingford J.B."/>
            <person name="Ito Y."/>
            <person name="Asashima M."/>
            <person name="Ueno N."/>
            <person name="Matsuda Y."/>
            <person name="Veenstra G.J."/>
            <person name="Fujiyama A."/>
            <person name="Harland R.M."/>
            <person name="Taira M."/>
            <person name="Rokhsar D.S."/>
        </authorList>
    </citation>
    <scope>NUCLEOTIDE SEQUENCE [LARGE SCALE GENOMIC DNA]</scope>
    <source>
        <strain evidence="2">J</strain>
    </source>
</reference>
<dbReference type="AlphaFoldDB" id="A0A974C3K4"/>
<organism evidence="1 2">
    <name type="scientific">Xenopus laevis</name>
    <name type="common">African clawed frog</name>
    <dbReference type="NCBI Taxonomy" id="8355"/>
    <lineage>
        <taxon>Eukaryota</taxon>
        <taxon>Metazoa</taxon>
        <taxon>Chordata</taxon>
        <taxon>Craniata</taxon>
        <taxon>Vertebrata</taxon>
        <taxon>Euteleostomi</taxon>
        <taxon>Amphibia</taxon>
        <taxon>Batrachia</taxon>
        <taxon>Anura</taxon>
        <taxon>Pipoidea</taxon>
        <taxon>Pipidae</taxon>
        <taxon>Xenopodinae</taxon>
        <taxon>Xenopus</taxon>
        <taxon>Xenopus</taxon>
    </lineage>
</organism>
<proteinExistence type="predicted"/>
<sequence>MVLFSYTGSRDHNEFHTPFATMKGTDEIWAFQGECSRKGTTCVQCSPSIKFPRRDVSPSLAEGACRVQGTIETPTHREGSHSSNYSQLQADFCTAFPSLEPLEQND</sequence>
<dbReference type="EMBL" id="CM004481">
    <property type="protein sequence ID" value="OCT65920.1"/>
    <property type="molecule type" value="Genomic_DNA"/>
</dbReference>
<evidence type="ECO:0000313" key="1">
    <source>
        <dbReference type="EMBL" id="OCT65920.1"/>
    </source>
</evidence>